<evidence type="ECO:0000256" key="2">
    <source>
        <dbReference type="ARBA" id="ARBA00023002"/>
    </source>
</evidence>
<feature type="compositionally biased region" description="Basic and acidic residues" evidence="3">
    <location>
        <begin position="165"/>
        <end position="178"/>
    </location>
</feature>
<keyword evidence="6" id="KW-1185">Reference proteome</keyword>
<evidence type="ECO:0000256" key="1">
    <source>
        <dbReference type="ARBA" id="ARBA00008898"/>
    </source>
</evidence>
<feature type="compositionally biased region" description="Polar residues" evidence="3">
    <location>
        <begin position="195"/>
        <end position="208"/>
    </location>
</feature>
<evidence type="ECO:0000313" key="5">
    <source>
        <dbReference type="EMBL" id="NGO45649.1"/>
    </source>
</evidence>
<dbReference type="InterPro" id="IPR012349">
    <property type="entry name" value="Split_barrel_FMN-bd"/>
</dbReference>
<name>A0ABX0E037_9ACTN</name>
<keyword evidence="2" id="KW-0560">Oxidoreductase</keyword>
<comment type="similarity">
    <text evidence="1">Belongs to the non-flavoprotein flavin reductase family.</text>
</comment>
<evidence type="ECO:0000256" key="3">
    <source>
        <dbReference type="SAM" id="MobiDB-lite"/>
    </source>
</evidence>
<dbReference type="InterPro" id="IPR050268">
    <property type="entry name" value="NADH-dep_flavin_reductase"/>
</dbReference>
<dbReference type="PANTHER" id="PTHR30466:SF11">
    <property type="entry name" value="FLAVIN-DEPENDENT MONOOXYGENASE, REDUCTASE SUBUNIT HSAB"/>
    <property type="match status" value="1"/>
</dbReference>
<dbReference type="Gene3D" id="2.30.110.10">
    <property type="entry name" value="Electron Transport, Fmn-binding Protein, Chain A"/>
    <property type="match status" value="1"/>
</dbReference>
<accession>A0ABX0E037</accession>
<dbReference type="SUPFAM" id="SSF50475">
    <property type="entry name" value="FMN-binding split barrel"/>
    <property type="match status" value="1"/>
</dbReference>
<gene>
    <name evidence="5" type="ORF">G6048_27095</name>
</gene>
<dbReference type="InterPro" id="IPR002563">
    <property type="entry name" value="Flavin_Rdtase-like_dom"/>
</dbReference>
<dbReference type="RefSeq" id="WP_165342201.1">
    <property type="nucleotide sequence ID" value="NZ_JAAKZX010000098.1"/>
</dbReference>
<evidence type="ECO:0000259" key="4">
    <source>
        <dbReference type="SMART" id="SM00903"/>
    </source>
</evidence>
<reference evidence="5 6" key="1">
    <citation type="submission" date="2020-02" db="EMBL/GenBank/DDBJ databases">
        <title>Whole-genome analyses of novel actinobacteria.</title>
        <authorList>
            <person name="Sahin N."/>
            <person name="Tokatli A."/>
        </authorList>
    </citation>
    <scope>NUCLEOTIDE SEQUENCE [LARGE SCALE GENOMIC DNA]</scope>
    <source>
        <strain evidence="5 6">YC419</strain>
    </source>
</reference>
<dbReference type="Pfam" id="PF01613">
    <property type="entry name" value="Flavin_Reduct"/>
    <property type="match status" value="1"/>
</dbReference>
<comment type="caution">
    <text evidence="5">The sequence shown here is derived from an EMBL/GenBank/DDBJ whole genome shotgun (WGS) entry which is preliminary data.</text>
</comment>
<feature type="region of interest" description="Disordered" evidence="3">
    <location>
        <begin position="152"/>
        <end position="208"/>
    </location>
</feature>
<dbReference type="Proteomes" id="UP001518140">
    <property type="component" value="Unassembled WGS sequence"/>
</dbReference>
<dbReference type="SMART" id="SM00903">
    <property type="entry name" value="Flavin_Reduct"/>
    <property type="match status" value="1"/>
</dbReference>
<dbReference type="EMBL" id="JAAKZX010000098">
    <property type="protein sequence ID" value="NGO45649.1"/>
    <property type="molecule type" value="Genomic_DNA"/>
</dbReference>
<proteinExistence type="inferred from homology"/>
<protein>
    <submittedName>
        <fullName evidence="5">Flavin reductase family protein</fullName>
    </submittedName>
</protein>
<organism evidence="5 6">
    <name type="scientific">Streptomyces ureilyticus</name>
    <dbReference type="NCBI Taxonomy" id="1775131"/>
    <lineage>
        <taxon>Bacteria</taxon>
        <taxon>Bacillati</taxon>
        <taxon>Actinomycetota</taxon>
        <taxon>Actinomycetes</taxon>
        <taxon>Kitasatosporales</taxon>
        <taxon>Streptomycetaceae</taxon>
        <taxon>Streptomyces</taxon>
    </lineage>
</organism>
<dbReference type="PANTHER" id="PTHR30466">
    <property type="entry name" value="FLAVIN REDUCTASE"/>
    <property type="match status" value="1"/>
</dbReference>
<sequence>MRVVLGHFCSGVTVITSIDDGGPVGFTCQSFSSLSLDPPLVSFSPSRTSTTWPRIRSVGTFAINVLAAHQDALSDGFARSGADKFAGVAWKVGLVGAPLLQGAVAWAECRLWAEYDGGDHTIVAAEVLGLEANPAAAPLAFFQGRYHLINPPPGGPATAAEEFGSDERKTGSPAEWDRRSRRSRSPQPGEEVASAESQGSTQSLSKGR</sequence>
<evidence type="ECO:0000313" key="6">
    <source>
        <dbReference type="Proteomes" id="UP001518140"/>
    </source>
</evidence>
<feature type="domain" description="Flavin reductase like" evidence="4">
    <location>
        <begin position="5"/>
        <end position="148"/>
    </location>
</feature>